<accession>A0A1C5K7F1</accession>
<dbReference type="AlphaFoldDB" id="A0A1C5K7F1"/>
<evidence type="ECO:0000256" key="3">
    <source>
        <dbReference type="ARBA" id="ARBA00023163"/>
    </source>
</evidence>
<evidence type="ECO:0000256" key="2">
    <source>
        <dbReference type="ARBA" id="ARBA00023125"/>
    </source>
</evidence>
<evidence type="ECO:0000313" key="6">
    <source>
        <dbReference type="Proteomes" id="UP000199360"/>
    </source>
</evidence>
<dbReference type="Pfam" id="PF01638">
    <property type="entry name" value="HxlR"/>
    <property type="match status" value="1"/>
</dbReference>
<dbReference type="SUPFAM" id="SSF46785">
    <property type="entry name" value="Winged helix' DNA-binding domain"/>
    <property type="match status" value="1"/>
</dbReference>
<evidence type="ECO:0000313" key="5">
    <source>
        <dbReference type="EMBL" id="SCG78712.1"/>
    </source>
</evidence>
<evidence type="ECO:0000259" key="4">
    <source>
        <dbReference type="PROSITE" id="PS51118"/>
    </source>
</evidence>
<dbReference type="InterPro" id="IPR002577">
    <property type="entry name" value="HTH_HxlR"/>
</dbReference>
<dbReference type="STRING" id="745366.GA0070213_12247"/>
<organism evidence="5 6">
    <name type="scientific">Micromonospora humi</name>
    <dbReference type="NCBI Taxonomy" id="745366"/>
    <lineage>
        <taxon>Bacteria</taxon>
        <taxon>Bacillati</taxon>
        <taxon>Actinomycetota</taxon>
        <taxon>Actinomycetes</taxon>
        <taxon>Micromonosporales</taxon>
        <taxon>Micromonosporaceae</taxon>
        <taxon>Micromonospora</taxon>
    </lineage>
</organism>
<protein>
    <submittedName>
        <fullName evidence="5">Transcriptional regulator, HxlR family</fullName>
    </submittedName>
</protein>
<dbReference type="PANTHER" id="PTHR33204:SF39">
    <property type="entry name" value="TRANSCRIPTIONAL REGULATORY PROTEIN"/>
    <property type="match status" value="1"/>
</dbReference>
<keyword evidence="2" id="KW-0238">DNA-binding</keyword>
<dbReference type="InterPro" id="IPR036390">
    <property type="entry name" value="WH_DNA-bd_sf"/>
</dbReference>
<reference evidence="6" key="1">
    <citation type="submission" date="2016-06" db="EMBL/GenBank/DDBJ databases">
        <authorList>
            <person name="Varghese N."/>
            <person name="Submissions Spin"/>
        </authorList>
    </citation>
    <scope>NUCLEOTIDE SEQUENCE [LARGE SCALE GENOMIC DNA]</scope>
    <source>
        <strain evidence="6">DSM 45647</strain>
    </source>
</reference>
<dbReference type="PROSITE" id="PS51118">
    <property type="entry name" value="HTH_HXLR"/>
    <property type="match status" value="1"/>
</dbReference>
<dbReference type="GO" id="GO:0003677">
    <property type="term" value="F:DNA binding"/>
    <property type="evidence" value="ECO:0007669"/>
    <property type="project" value="UniProtKB-KW"/>
</dbReference>
<evidence type="ECO:0000256" key="1">
    <source>
        <dbReference type="ARBA" id="ARBA00023015"/>
    </source>
</evidence>
<proteinExistence type="predicted"/>
<keyword evidence="3" id="KW-0804">Transcription</keyword>
<dbReference type="Gene3D" id="1.10.10.10">
    <property type="entry name" value="Winged helix-like DNA-binding domain superfamily/Winged helix DNA-binding domain"/>
    <property type="match status" value="1"/>
</dbReference>
<name>A0A1C5K7F1_9ACTN</name>
<keyword evidence="6" id="KW-1185">Reference proteome</keyword>
<dbReference type="PANTHER" id="PTHR33204">
    <property type="entry name" value="TRANSCRIPTIONAL REGULATOR, MARR FAMILY"/>
    <property type="match status" value="1"/>
</dbReference>
<gene>
    <name evidence="5" type="ORF">GA0070213_12247</name>
</gene>
<dbReference type="EMBL" id="FMDM01000022">
    <property type="protein sequence ID" value="SCG78712.1"/>
    <property type="molecule type" value="Genomic_DNA"/>
</dbReference>
<dbReference type="InterPro" id="IPR036388">
    <property type="entry name" value="WH-like_DNA-bd_sf"/>
</dbReference>
<dbReference type="Proteomes" id="UP000199360">
    <property type="component" value="Unassembled WGS sequence"/>
</dbReference>
<sequence>MSGVHRVDEVEGLPAATHLARVEAVAREVFAVVGTKWALPVIEAIGADAPRFGELHRQVTGISHRLLTVTLRQLERQGLVHRTAHPTLPPRTEYRLTTAGRDVHDTINGFCRWSRRHLDEVLAARRRFDRA</sequence>
<keyword evidence="1" id="KW-0805">Transcription regulation</keyword>
<feature type="domain" description="HTH hxlR-type" evidence="4">
    <location>
        <begin position="22"/>
        <end position="122"/>
    </location>
</feature>